<feature type="domain" description="Response regulatory" evidence="3">
    <location>
        <begin position="126"/>
        <end position="243"/>
    </location>
</feature>
<evidence type="ECO:0000256" key="2">
    <source>
        <dbReference type="PROSITE-ProRule" id="PRU00169"/>
    </source>
</evidence>
<evidence type="ECO:0000259" key="4">
    <source>
        <dbReference type="PROSITE" id="PS50887"/>
    </source>
</evidence>
<evidence type="ECO:0000259" key="3">
    <source>
        <dbReference type="PROSITE" id="PS50110"/>
    </source>
</evidence>
<dbReference type="GeneID" id="98612312"/>
<dbReference type="PROSITE" id="PS50887">
    <property type="entry name" value="GGDEF"/>
    <property type="match status" value="1"/>
</dbReference>
<dbReference type="SMART" id="SM00267">
    <property type="entry name" value="GGDEF"/>
    <property type="match status" value="1"/>
</dbReference>
<dbReference type="OrthoDB" id="9812260at2"/>
<dbReference type="EMBL" id="CP000282">
    <property type="protein sequence ID" value="ABD79883.1"/>
    <property type="molecule type" value="Genomic_DNA"/>
</dbReference>
<dbReference type="PANTHER" id="PTHR44591">
    <property type="entry name" value="STRESS RESPONSE REGULATOR PROTEIN 1"/>
    <property type="match status" value="1"/>
</dbReference>
<dbReference type="CDD" id="cd17544">
    <property type="entry name" value="REC_2_GGDEF"/>
    <property type="match status" value="1"/>
</dbReference>
<dbReference type="CDD" id="cd19921">
    <property type="entry name" value="REC_1_GGDEF"/>
    <property type="match status" value="1"/>
</dbReference>
<dbReference type="GO" id="GO:0000160">
    <property type="term" value="P:phosphorelay signal transduction system"/>
    <property type="evidence" value="ECO:0007669"/>
    <property type="project" value="InterPro"/>
</dbReference>
<dbReference type="InterPro" id="IPR011006">
    <property type="entry name" value="CheY-like_superfamily"/>
</dbReference>
<name>Q21N46_SACD2</name>
<dbReference type="eggNOG" id="COG3706">
    <property type="taxonomic scope" value="Bacteria"/>
</dbReference>
<accession>Q21N46</accession>
<dbReference type="SUPFAM" id="SSF55073">
    <property type="entry name" value="Nucleotide cyclase"/>
    <property type="match status" value="1"/>
</dbReference>
<dbReference type="Gene3D" id="3.40.50.2300">
    <property type="match status" value="2"/>
</dbReference>
<keyword evidence="6" id="KW-1185">Reference proteome</keyword>
<dbReference type="NCBIfam" id="TIGR00254">
    <property type="entry name" value="GGDEF"/>
    <property type="match status" value="1"/>
</dbReference>
<dbReference type="SMART" id="SM00448">
    <property type="entry name" value="REC"/>
    <property type="match status" value="2"/>
</dbReference>
<evidence type="ECO:0000313" key="5">
    <source>
        <dbReference type="EMBL" id="ABD79883.1"/>
    </source>
</evidence>
<dbReference type="InterPro" id="IPR001789">
    <property type="entry name" value="Sig_transdc_resp-reg_receiver"/>
</dbReference>
<dbReference type="STRING" id="203122.Sde_0621"/>
<evidence type="ECO:0000313" key="6">
    <source>
        <dbReference type="Proteomes" id="UP000001947"/>
    </source>
</evidence>
<dbReference type="SUPFAM" id="SSF52172">
    <property type="entry name" value="CheY-like"/>
    <property type="match status" value="2"/>
</dbReference>
<proteinExistence type="predicted"/>
<evidence type="ECO:0000256" key="1">
    <source>
        <dbReference type="ARBA" id="ARBA00022553"/>
    </source>
</evidence>
<dbReference type="PROSITE" id="PS50110">
    <property type="entry name" value="RESPONSE_REGULATORY"/>
    <property type="match status" value="2"/>
</dbReference>
<dbReference type="PANTHER" id="PTHR44591:SF3">
    <property type="entry name" value="RESPONSE REGULATORY DOMAIN-CONTAINING PROTEIN"/>
    <property type="match status" value="1"/>
</dbReference>
<dbReference type="HOGENOM" id="CLU_000445_11_28_6"/>
<dbReference type="Proteomes" id="UP000001947">
    <property type="component" value="Chromosome"/>
</dbReference>
<dbReference type="Gene3D" id="3.30.70.270">
    <property type="match status" value="1"/>
</dbReference>
<dbReference type="CDD" id="cd01949">
    <property type="entry name" value="GGDEF"/>
    <property type="match status" value="1"/>
</dbReference>
<feature type="modified residue" description="4-aspartylphosphate" evidence="2">
    <location>
        <position position="176"/>
    </location>
</feature>
<keyword evidence="1 2" id="KW-0597">Phosphoprotein</keyword>
<feature type="modified residue" description="4-aspartylphosphate" evidence="2">
    <location>
        <position position="55"/>
    </location>
</feature>
<reference evidence="5 6" key="1">
    <citation type="journal article" date="2008" name="PLoS Genet.">
        <title>Complete genome sequence of the complex carbohydrate-degrading marine bacterium, Saccharophagus degradans strain 2-40 T.</title>
        <authorList>
            <person name="Weiner R.M."/>
            <person name="Taylor L.E.II."/>
            <person name="Henrissat B."/>
            <person name="Hauser L."/>
            <person name="Land M."/>
            <person name="Coutinho P.M."/>
            <person name="Rancurel C."/>
            <person name="Saunders E.H."/>
            <person name="Longmire A.G."/>
            <person name="Zhang H."/>
            <person name="Bayer E.A."/>
            <person name="Gilbert H.J."/>
            <person name="Larimer F."/>
            <person name="Zhulin I.B."/>
            <person name="Ekborg N.A."/>
            <person name="Lamed R."/>
            <person name="Richardson P.M."/>
            <person name="Borovok I."/>
            <person name="Hutcheson S."/>
        </authorList>
    </citation>
    <scope>NUCLEOTIDE SEQUENCE [LARGE SCALE GENOMIC DNA]</scope>
    <source>
        <strain evidence="6">2-40 / ATCC 43961 / DSM 17024</strain>
    </source>
</reference>
<organism evidence="5 6">
    <name type="scientific">Saccharophagus degradans (strain 2-40 / ATCC 43961 / DSM 17024)</name>
    <dbReference type="NCBI Taxonomy" id="203122"/>
    <lineage>
        <taxon>Bacteria</taxon>
        <taxon>Pseudomonadati</taxon>
        <taxon>Pseudomonadota</taxon>
        <taxon>Gammaproteobacteria</taxon>
        <taxon>Cellvibrionales</taxon>
        <taxon>Cellvibrionaceae</taxon>
        <taxon>Saccharophagus</taxon>
    </lineage>
</organism>
<feature type="domain" description="GGDEF" evidence="4">
    <location>
        <begin position="286"/>
        <end position="415"/>
    </location>
</feature>
<dbReference type="Pfam" id="PF00072">
    <property type="entry name" value="Response_reg"/>
    <property type="match status" value="1"/>
</dbReference>
<dbReference type="KEGG" id="sde:Sde_0621"/>
<dbReference type="InterPro" id="IPR050595">
    <property type="entry name" value="Bact_response_regulator"/>
</dbReference>
<dbReference type="AlphaFoldDB" id="Q21N46"/>
<feature type="domain" description="Response regulatory" evidence="3">
    <location>
        <begin position="3"/>
        <end position="118"/>
    </location>
</feature>
<dbReference type="InterPro" id="IPR000160">
    <property type="entry name" value="GGDEF_dom"/>
</dbReference>
<dbReference type="eggNOG" id="COG0745">
    <property type="taxonomic scope" value="Bacteria"/>
</dbReference>
<dbReference type="RefSeq" id="WP_011467104.1">
    <property type="nucleotide sequence ID" value="NC_007912.1"/>
</dbReference>
<dbReference type="InterPro" id="IPR029787">
    <property type="entry name" value="Nucleotide_cyclase"/>
</dbReference>
<sequence>MHRILVVEDSPIVRKIINHVMAGFPQFKPVYTTTLAETKALLESEAESIFAALVDLSLPDAPDGEVVDYVLNNHIPTIVLTGSFDTERREQLLAKGIVDYVTKEGRYSYQYALGVLARLVKNQKIKVMVVDDSATARNFVVGLLRLHLFEVYDADDGAEAIRVFIDNPDIKMIITDFNMPRMDGFELVQHMRRKYDKSDLIMIGLSSETDGTLSAKFIKNGANDFLRKPFNHEEFFCRVSHNMDFMEMFEALKDSANRDDHTGAYKLSHFNVQGDDMFERALASGTPLACAVIDLDDLSEIINEYGPEAGDVVMEQVSSFLVSSFERFLLARAGTELFYALMPGLDNAKATAFVERVRQIVGGKFIDLGGAEVSLSFSAGVSNVMGNNLSELVEHAHQSLLRARDAGGDLVIGDD</sequence>
<gene>
    <name evidence="5" type="ordered locus">Sde_0621</name>
</gene>
<protein>
    <submittedName>
        <fullName evidence="5">Response regulator receiver modulated diguanylate cyclase</fullName>
    </submittedName>
</protein>
<dbReference type="InterPro" id="IPR043128">
    <property type="entry name" value="Rev_trsase/Diguanyl_cyclase"/>
</dbReference>
<dbReference type="Pfam" id="PF00990">
    <property type="entry name" value="GGDEF"/>
    <property type="match status" value="1"/>
</dbReference>